<reference evidence="1 2" key="1">
    <citation type="journal article" date="2019" name="Commun. Biol.">
        <title>The bagworm genome reveals a unique fibroin gene that provides high tensile strength.</title>
        <authorList>
            <person name="Kono N."/>
            <person name="Nakamura H."/>
            <person name="Ohtoshi R."/>
            <person name="Tomita M."/>
            <person name="Numata K."/>
            <person name="Arakawa K."/>
        </authorList>
    </citation>
    <scope>NUCLEOTIDE SEQUENCE [LARGE SCALE GENOMIC DNA]</scope>
</reference>
<evidence type="ECO:0000313" key="1">
    <source>
        <dbReference type="EMBL" id="GBP11198.1"/>
    </source>
</evidence>
<dbReference type="EMBL" id="BGZK01004843">
    <property type="protein sequence ID" value="GBP11198.1"/>
    <property type="molecule type" value="Genomic_DNA"/>
</dbReference>
<proteinExistence type="predicted"/>
<gene>
    <name evidence="1" type="ORF">EVAR_71236_1</name>
</gene>
<feature type="non-terminal residue" evidence="1">
    <location>
        <position position="186"/>
    </location>
</feature>
<name>A0A4C1TCM3_EUMVA</name>
<evidence type="ECO:0000313" key="2">
    <source>
        <dbReference type="Proteomes" id="UP000299102"/>
    </source>
</evidence>
<sequence>MEDDLQLENQLLRNKRGALDIVGNVAHSLFGILDSEYGDEISNVKQKTLAIERSPQQLQNEVTQIKLHVSSSVAIPVTGDDELLQLYKLMKIHGRLTNQHAVFKISLPLVELEQFKIVQLFPIPNMQNKTMVAIKPCTEFMAITTSLSQYIPLTRGDLSTCDVIKLNTFLCPNIQTRYHFGSEVCK</sequence>
<dbReference type="Proteomes" id="UP000299102">
    <property type="component" value="Unassembled WGS sequence"/>
</dbReference>
<accession>A0A4C1TCM3</accession>
<dbReference type="InterPro" id="IPR022048">
    <property type="entry name" value="Envelope_fusion-like"/>
</dbReference>
<dbReference type="Pfam" id="PF12259">
    <property type="entry name" value="Baculo_F"/>
    <property type="match status" value="1"/>
</dbReference>
<keyword evidence="2" id="KW-1185">Reference proteome</keyword>
<organism evidence="1 2">
    <name type="scientific">Eumeta variegata</name>
    <name type="common">Bagworm moth</name>
    <name type="synonym">Eumeta japonica</name>
    <dbReference type="NCBI Taxonomy" id="151549"/>
    <lineage>
        <taxon>Eukaryota</taxon>
        <taxon>Metazoa</taxon>
        <taxon>Ecdysozoa</taxon>
        <taxon>Arthropoda</taxon>
        <taxon>Hexapoda</taxon>
        <taxon>Insecta</taxon>
        <taxon>Pterygota</taxon>
        <taxon>Neoptera</taxon>
        <taxon>Endopterygota</taxon>
        <taxon>Lepidoptera</taxon>
        <taxon>Glossata</taxon>
        <taxon>Ditrysia</taxon>
        <taxon>Tineoidea</taxon>
        <taxon>Psychidae</taxon>
        <taxon>Oiketicinae</taxon>
        <taxon>Eumeta</taxon>
    </lineage>
</organism>
<dbReference type="OrthoDB" id="7423265at2759"/>
<dbReference type="AlphaFoldDB" id="A0A4C1TCM3"/>
<protein>
    <submittedName>
        <fullName evidence="1">Uncharacterized protein</fullName>
    </submittedName>
</protein>
<comment type="caution">
    <text evidence="1">The sequence shown here is derived from an EMBL/GenBank/DDBJ whole genome shotgun (WGS) entry which is preliminary data.</text>
</comment>